<dbReference type="Pfam" id="PF12874">
    <property type="entry name" value="zf-met"/>
    <property type="match status" value="3"/>
</dbReference>
<dbReference type="AlphaFoldDB" id="A0AAN7DEH1"/>
<evidence type="ECO:0000256" key="4">
    <source>
        <dbReference type="ARBA" id="ARBA00022771"/>
    </source>
</evidence>
<dbReference type="GO" id="GO:0000978">
    <property type="term" value="F:RNA polymerase II cis-regulatory region sequence-specific DNA binding"/>
    <property type="evidence" value="ECO:0007669"/>
    <property type="project" value="TreeGrafter"/>
</dbReference>
<evidence type="ECO:0000256" key="3">
    <source>
        <dbReference type="ARBA" id="ARBA00022737"/>
    </source>
</evidence>
<dbReference type="GeneID" id="89955520"/>
<feature type="domain" description="C2H2-type" evidence="8">
    <location>
        <begin position="242"/>
        <end position="270"/>
    </location>
</feature>
<keyword evidence="2" id="KW-0479">Metal-binding</keyword>
<dbReference type="GO" id="GO:0008270">
    <property type="term" value="F:zinc ion binding"/>
    <property type="evidence" value="ECO:0007669"/>
    <property type="project" value="UniProtKB-KW"/>
</dbReference>
<evidence type="ECO:0000256" key="2">
    <source>
        <dbReference type="ARBA" id="ARBA00022723"/>
    </source>
</evidence>
<feature type="domain" description="C2H2-type" evidence="8">
    <location>
        <begin position="512"/>
        <end position="540"/>
    </location>
</feature>
<feature type="domain" description="C2H2-type" evidence="8">
    <location>
        <begin position="374"/>
        <end position="402"/>
    </location>
</feature>
<dbReference type="PROSITE" id="PS50157">
    <property type="entry name" value="ZINC_FINGER_C2H2_2"/>
    <property type="match status" value="4"/>
</dbReference>
<keyword evidence="6" id="KW-0539">Nucleus</keyword>
<sequence>MKFEDEDKRVKATTEASSQPLFIKFRLSPAFNEYSDARGKEELELAVKVDGNNPATSASSIVQGHDNESDGLDDVFIKIETPEKYKKLAYVECINEEYHHYCNLCNSKMPDLKSVLDHFEATHHMDQFRRSAFKHVELEPNVHDPNHYCQTCEKTFSSHLKYRQHLIFAHHIMFKPKQQALRSDNVIDISNDQLLRCPLCKTSCQSKHVYDQHLTQDHNVSLSRLSMASNMNVLPDWNDPNLYCPSCNATFHTQRAFKFHCRNIHCMKSPGKFPNKGLPDINDPTHHCKVCNITLKSKKVYRHHCRYAHGVKLRKSFAYPDLTPDLSNPDHYCQTCDRFYSSKPSYQKHLIHIHQMSLQSSNANMEPDINDPNFHCRPCDKTMRSKHHFKKHLSLVHSISQAGKKAASHANKPDIDDPNHYCRVCKKTYASKSSYRCHARHQHGVKLRQKKDQNLLPDPLDPNFYCRACKHSFKALLSYRRHCQHVHRMSGDLLDHPFAYPDADIDLNHPKFHCARCNKHLKCRSSFICHLRIMHAIQMPKKHFDDPNLASSGNAKFQCAQCDGHLSSKASLVDHLTNIHHIINELGT</sequence>
<comment type="subcellular location">
    <subcellularLocation>
        <location evidence="1">Nucleus</location>
    </subcellularLocation>
</comment>
<dbReference type="GO" id="GO:0005634">
    <property type="term" value="C:nucleus"/>
    <property type="evidence" value="ECO:0007669"/>
    <property type="project" value="UniProtKB-SubCell"/>
</dbReference>
<comment type="caution">
    <text evidence="9">The sequence shown here is derived from an EMBL/GenBank/DDBJ whole genome shotgun (WGS) entry which is preliminary data.</text>
</comment>
<reference evidence="9 10" key="1">
    <citation type="submission" date="2022-11" db="EMBL/GenBank/DDBJ databases">
        <title>Mucor velutinosus strain NIH1002 WGS.</title>
        <authorList>
            <person name="Subramanian P."/>
            <person name="Mullikin J.C."/>
            <person name="Segre J.A."/>
            <person name="Zelazny A.M."/>
        </authorList>
    </citation>
    <scope>NUCLEOTIDE SEQUENCE [LARGE SCALE GENOMIC DNA]</scope>
    <source>
        <strain evidence="9 10">NIH1002</strain>
    </source>
</reference>
<dbReference type="Gene3D" id="3.30.160.60">
    <property type="entry name" value="Classic Zinc Finger"/>
    <property type="match status" value="3"/>
</dbReference>
<evidence type="ECO:0000259" key="8">
    <source>
        <dbReference type="PROSITE" id="PS50157"/>
    </source>
</evidence>
<dbReference type="PANTHER" id="PTHR24388">
    <property type="entry name" value="ZINC FINGER PROTEIN"/>
    <property type="match status" value="1"/>
</dbReference>
<organism evidence="9 10">
    <name type="scientific">Mucor velutinosus</name>
    <dbReference type="NCBI Taxonomy" id="708070"/>
    <lineage>
        <taxon>Eukaryota</taxon>
        <taxon>Fungi</taxon>
        <taxon>Fungi incertae sedis</taxon>
        <taxon>Mucoromycota</taxon>
        <taxon>Mucoromycotina</taxon>
        <taxon>Mucoromycetes</taxon>
        <taxon>Mucorales</taxon>
        <taxon>Mucorineae</taxon>
        <taxon>Mucoraceae</taxon>
        <taxon>Mucor</taxon>
    </lineage>
</organism>
<evidence type="ECO:0000256" key="5">
    <source>
        <dbReference type="ARBA" id="ARBA00022833"/>
    </source>
</evidence>
<keyword evidence="5" id="KW-0862">Zinc</keyword>
<keyword evidence="10" id="KW-1185">Reference proteome</keyword>
<keyword evidence="3" id="KW-0677">Repeat</keyword>
<evidence type="ECO:0000256" key="7">
    <source>
        <dbReference type="PROSITE-ProRule" id="PRU00042"/>
    </source>
</evidence>
<dbReference type="PROSITE" id="PS00028">
    <property type="entry name" value="ZINC_FINGER_C2H2_1"/>
    <property type="match status" value="7"/>
</dbReference>
<dbReference type="EMBL" id="JASEJX010000018">
    <property type="protein sequence ID" value="KAK4513266.1"/>
    <property type="molecule type" value="Genomic_DNA"/>
</dbReference>
<dbReference type="SMART" id="SM00451">
    <property type="entry name" value="ZnF_U1"/>
    <property type="match status" value="7"/>
</dbReference>
<name>A0AAN7DEH1_9FUNG</name>
<evidence type="ECO:0000313" key="10">
    <source>
        <dbReference type="Proteomes" id="UP001304243"/>
    </source>
</evidence>
<feature type="domain" description="C2H2-type" evidence="8">
    <location>
        <begin position="147"/>
        <end position="176"/>
    </location>
</feature>
<evidence type="ECO:0000313" key="9">
    <source>
        <dbReference type="EMBL" id="KAK4513266.1"/>
    </source>
</evidence>
<dbReference type="SMART" id="SM00355">
    <property type="entry name" value="ZnF_C2H2"/>
    <property type="match status" value="11"/>
</dbReference>
<proteinExistence type="predicted"/>
<protein>
    <recommendedName>
        <fullName evidence="8">C2H2-type domain-containing protein</fullName>
    </recommendedName>
</protein>
<dbReference type="InterPro" id="IPR013087">
    <property type="entry name" value="Znf_C2H2_type"/>
</dbReference>
<accession>A0AAN7DEH1</accession>
<evidence type="ECO:0000256" key="6">
    <source>
        <dbReference type="ARBA" id="ARBA00023242"/>
    </source>
</evidence>
<keyword evidence="4 7" id="KW-0863">Zinc-finger</keyword>
<gene>
    <name evidence="9" type="ORF">ATC70_011834</name>
</gene>
<dbReference type="PANTHER" id="PTHR24388:SF54">
    <property type="entry name" value="PROTEIN ESCARGOT"/>
    <property type="match status" value="1"/>
</dbReference>
<dbReference type="InterPro" id="IPR050527">
    <property type="entry name" value="Snail/Krueppel_Znf"/>
</dbReference>
<dbReference type="GO" id="GO:0000981">
    <property type="term" value="F:DNA-binding transcription factor activity, RNA polymerase II-specific"/>
    <property type="evidence" value="ECO:0007669"/>
    <property type="project" value="TreeGrafter"/>
</dbReference>
<dbReference type="RefSeq" id="XP_064679932.1">
    <property type="nucleotide sequence ID" value="XM_064831019.1"/>
</dbReference>
<dbReference type="Proteomes" id="UP001304243">
    <property type="component" value="Unassembled WGS sequence"/>
</dbReference>
<dbReference type="InterPro" id="IPR003604">
    <property type="entry name" value="Matrin/U1-like-C_Znf_C2H2"/>
</dbReference>
<evidence type="ECO:0000256" key="1">
    <source>
        <dbReference type="ARBA" id="ARBA00004123"/>
    </source>
</evidence>